<organism evidence="3 4">
    <name type="scientific">Coniochaeta pulveracea</name>
    <dbReference type="NCBI Taxonomy" id="177199"/>
    <lineage>
        <taxon>Eukaryota</taxon>
        <taxon>Fungi</taxon>
        <taxon>Dikarya</taxon>
        <taxon>Ascomycota</taxon>
        <taxon>Pezizomycotina</taxon>
        <taxon>Sordariomycetes</taxon>
        <taxon>Sordariomycetidae</taxon>
        <taxon>Coniochaetales</taxon>
        <taxon>Coniochaetaceae</taxon>
        <taxon>Coniochaeta</taxon>
    </lineage>
</organism>
<feature type="region of interest" description="Disordered" evidence="1">
    <location>
        <begin position="132"/>
        <end position="151"/>
    </location>
</feature>
<accession>A0A420Y1Y5</accession>
<protein>
    <submittedName>
        <fullName evidence="3">Uncharacterized protein</fullName>
    </submittedName>
</protein>
<feature type="region of interest" description="Disordered" evidence="1">
    <location>
        <begin position="1"/>
        <end position="21"/>
    </location>
</feature>
<name>A0A420Y1Y5_9PEZI</name>
<evidence type="ECO:0000313" key="4">
    <source>
        <dbReference type="Proteomes" id="UP000275385"/>
    </source>
</evidence>
<dbReference type="EMBL" id="QVQW01000066">
    <property type="protein sequence ID" value="RKU41883.1"/>
    <property type="molecule type" value="Genomic_DNA"/>
</dbReference>
<gene>
    <name evidence="3" type="ORF">DL546_003892</name>
</gene>
<keyword evidence="4" id="KW-1185">Reference proteome</keyword>
<feature type="compositionally biased region" description="Basic and acidic residues" evidence="1">
    <location>
        <begin position="135"/>
        <end position="151"/>
    </location>
</feature>
<feature type="transmembrane region" description="Helical" evidence="2">
    <location>
        <begin position="59"/>
        <end position="77"/>
    </location>
</feature>
<proteinExistence type="predicted"/>
<feature type="compositionally biased region" description="Polar residues" evidence="1">
    <location>
        <begin position="1"/>
        <end position="17"/>
    </location>
</feature>
<keyword evidence="2" id="KW-0472">Membrane</keyword>
<sequence length="202" mass="22524">MADASPQDQPPASTGPNAQPEVPYYGTPEFLHYAAIGIAVLGPIAYFTPSTRRGASSTIQRAILASGSFYAINLLAFDYTGRSIIQRSEDRWGKILGTNSSSGSSGLFDPLPEKAKQTKIAMDAARAAREAALPEEERRKLEERRRAREEGKKGLISRIWYGGEDEDWKKKRLEEDQKAIQEGKGYGDIIMDQIWEEEKKNE</sequence>
<reference evidence="3 4" key="1">
    <citation type="submission" date="2018-08" db="EMBL/GenBank/DDBJ databases">
        <title>Draft genome of the lignicolous fungus Coniochaeta pulveracea.</title>
        <authorList>
            <person name="Borstlap C.J."/>
            <person name="De Witt R.N."/>
            <person name="Botha A."/>
            <person name="Volschenk H."/>
        </authorList>
    </citation>
    <scope>NUCLEOTIDE SEQUENCE [LARGE SCALE GENOMIC DNA]</scope>
    <source>
        <strain evidence="3 4">CAB683</strain>
    </source>
</reference>
<evidence type="ECO:0000256" key="1">
    <source>
        <dbReference type="SAM" id="MobiDB-lite"/>
    </source>
</evidence>
<keyword evidence="2" id="KW-0812">Transmembrane</keyword>
<evidence type="ECO:0000256" key="2">
    <source>
        <dbReference type="SAM" id="Phobius"/>
    </source>
</evidence>
<dbReference type="OrthoDB" id="5411041at2759"/>
<dbReference type="Proteomes" id="UP000275385">
    <property type="component" value="Unassembled WGS sequence"/>
</dbReference>
<dbReference type="AlphaFoldDB" id="A0A420Y1Y5"/>
<keyword evidence="2" id="KW-1133">Transmembrane helix</keyword>
<comment type="caution">
    <text evidence="3">The sequence shown here is derived from an EMBL/GenBank/DDBJ whole genome shotgun (WGS) entry which is preliminary data.</text>
</comment>
<evidence type="ECO:0000313" key="3">
    <source>
        <dbReference type="EMBL" id="RKU41883.1"/>
    </source>
</evidence>
<feature type="transmembrane region" description="Helical" evidence="2">
    <location>
        <begin position="30"/>
        <end position="47"/>
    </location>
</feature>